<dbReference type="PROSITE" id="PS00134">
    <property type="entry name" value="TRYPSIN_HIS"/>
    <property type="match status" value="2"/>
</dbReference>
<dbReference type="InterPro" id="IPR001314">
    <property type="entry name" value="Peptidase_S1A"/>
</dbReference>
<evidence type="ECO:0000256" key="4">
    <source>
        <dbReference type="SAM" id="Phobius"/>
    </source>
</evidence>
<feature type="compositionally biased region" description="Polar residues" evidence="3">
    <location>
        <begin position="867"/>
        <end position="881"/>
    </location>
</feature>
<feature type="domain" description="CUB" evidence="5">
    <location>
        <begin position="336"/>
        <end position="431"/>
    </location>
</feature>
<dbReference type="SUPFAM" id="SSF50494">
    <property type="entry name" value="Trypsin-like serine proteases"/>
    <property type="match status" value="2"/>
</dbReference>
<keyword evidence="2" id="KW-0720">Serine protease</keyword>
<feature type="transmembrane region" description="Helical" evidence="4">
    <location>
        <begin position="1506"/>
        <end position="1526"/>
    </location>
</feature>
<dbReference type="OMA" id="DQWEGAG"/>
<dbReference type="STRING" id="2903.R1D873"/>
<feature type="region of interest" description="Disordered" evidence="3">
    <location>
        <begin position="864"/>
        <end position="898"/>
    </location>
</feature>
<feature type="compositionally biased region" description="Pro residues" evidence="3">
    <location>
        <begin position="309"/>
        <end position="325"/>
    </location>
</feature>
<dbReference type="HOGENOM" id="CLU_246290_0_0_1"/>
<evidence type="ECO:0000259" key="6">
    <source>
        <dbReference type="PROSITE" id="PS50240"/>
    </source>
</evidence>
<feature type="region of interest" description="Disordered" evidence="3">
    <location>
        <begin position="719"/>
        <end position="796"/>
    </location>
</feature>
<dbReference type="SMART" id="SM00020">
    <property type="entry name" value="Tryp_SPc"/>
    <property type="match status" value="1"/>
</dbReference>
<dbReference type="Pfam" id="PF00089">
    <property type="entry name" value="Trypsin"/>
    <property type="match status" value="1"/>
</dbReference>
<dbReference type="GO" id="GO:0006508">
    <property type="term" value="P:proteolysis"/>
    <property type="evidence" value="ECO:0007669"/>
    <property type="project" value="UniProtKB-KW"/>
</dbReference>
<feature type="compositionally biased region" description="Basic and acidic residues" evidence="3">
    <location>
        <begin position="1536"/>
        <end position="1553"/>
    </location>
</feature>
<dbReference type="PROSITE" id="PS50240">
    <property type="entry name" value="TRYPSIN_DOM"/>
    <property type="match status" value="1"/>
</dbReference>
<evidence type="ECO:0008006" key="9">
    <source>
        <dbReference type="Google" id="ProtNLM"/>
    </source>
</evidence>
<dbReference type="PANTHER" id="PTHR24252">
    <property type="entry name" value="ACROSIN-RELATED"/>
    <property type="match status" value="1"/>
</dbReference>
<evidence type="ECO:0000313" key="7">
    <source>
        <dbReference type="EnsemblProtists" id="EOD31643"/>
    </source>
</evidence>
<protein>
    <recommendedName>
        <fullName evidence="9">Peptidase S1 domain-containing protein</fullName>
    </recommendedName>
</protein>
<keyword evidence="4" id="KW-0812">Transmembrane</keyword>
<keyword evidence="4" id="KW-0472">Membrane</keyword>
<dbReference type="GeneID" id="17276917"/>
<keyword evidence="2" id="KW-0378">Hydrolase</keyword>
<dbReference type="CDD" id="cd00190">
    <property type="entry name" value="Tryp_SPc"/>
    <property type="match status" value="1"/>
</dbReference>
<evidence type="ECO:0000256" key="1">
    <source>
        <dbReference type="ARBA" id="ARBA00023157"/>
    </source>
</evidence>
<proteinExistence type="predicted"/>
<dbReference type="Gene3D" id="2.40.10.10">
    <property type="entry name" value="Trypsin-like serine proteases"/>
    <property type="match status" value="3"/>
</dbReference>
<keyword evidence="1" id="KW-1015">Disulfide bond</keyword>
<dbReference type="InterPro" id="IPR033116">
    <property type="entry name" value="TRYPSIN_SER"/>
</dbReference>
<dbReference type="InterPro" id="IPR035914">
    <property type="entry name" value="Sperma_CUB_dom_sf"/>
</dbReference>
<evidence type="ECO:0000256" key="3">
    <source>
        <dbReference type="SAM" id="MobiDB-lite"/>
    </source>
</evidence>
<evidence type="ECO:0000256" key="2">
    <source>
        <dbReference type="RuleBase" id="RU363034"/>
    </source>
</evidence>
<keyword evidence="8" id="KW-1185">Reference proteome</keyword>
<feature type="region of interest" description="Disordered" evidence="3">
    <location>
        <begin position="433"/>
        <end position="518"/>
    </location>
</feature>
<feature type="region of interest" description="Disordered" evidence="3">
    <location>
        <begin position="1133"/>
        <end position="1160"/>
    </location>
</feature>
<dbReference type="Gene3D" id="2.60.120.290">
    <property type="entry name" value="Spermadhesin, CUB domain"/>
    <property type="match status" value="2"/>
</dbReference>
<dbReference type="InterPro" id="IPR001254">
    <property type="entry name" value="Trypsin_dom"/>
</dbReference>
<dbReference type="PROSITE" id="PS00135">
    <property type="entry name" value="TRYPSIN_SER"/>
    <property type="match status" value="1"/>
</dbReference>
<dbReference type="SMART" id="SM00042">
    <property type="entry name" value="CUB"/>
    <property type="match status" value="1"/>
</dbReference>
<dbReference type="PANTHER" id="PTHR24252:SF7">
    <property type="entry name" value="HYALIN"/>
    <property type="match status" value="1"/>
</dbReference>
<dbReference type="InterPro" id="IPR009003">
    <property type="entry name" value="Peptidase_S1_PA"/>
</dbReference>
<dbReference type="InterPro" id="IPR018114">
    <property type="entry name" value="TRYPSIN_HIS"/>
</dbReference>
<dbReference type="KEGG" id="ehx:EMIHUDRAFT_468143"/>
<feature type="region of interest" description="Disordered" evidence="3">
    <location>
        <begin position="1435"/>
        <end position="1504"/>
    </location>
</feature>
<dbReference type="SUPFAM" id="SSF49854">
    <property type="entry name" value="Spermadhesin, CUB domain"/>
    <property type="match status" value="2"/>
</dbReference>
<reference evidence="7" key="2">
    <citation type="submission" date="2024-10" db="UniProtKB">
        <authorList>
            <consortium name="EnsemblProtists"/>
        </authorList>
    </citation>
    <scope>IDENTIFICATION</scope>
</reference>
<feature type="region of interest" description="Disordered" evidence="3">
    <location>
        <begin position="1008"/>
        <end position="1055"/>
    </location>
</feature>
<organism evidence="7 8">
    <name type="scientific">Emiliania huxleyi (strain CCMP1516)</name>
    <dbReference type="NCBI Taxonomy" id="280463"/>
    <lineage>
        <taxon>Eukaryota</taxon>
        <taxon>Haptista</taxon>
        <taxon>Haptophyta</taxon>
        <taxon>Prymnesiophyceae</taxon>
        <taxon>Isochrysidales</taxon>
        <taxon>Noelaerhabdaceae</taxon>
        <taxon>Emiliania</taxon>
    </lineage>
</organism>
<dbReference type="EnsemblProtists" id="EOD31643">
    <property type="protein sequence ID" value="EOD31643"/>
    <property type="gene ID" value="EMIHUDRAFT_468143"/>
</dbReference>
<dbReference type="InterPro" id="IPR000859">
    <property type="entry name" value="CUB_dom"/>
</dbReference>
<reference evidence="8" key="1">
    <citation type="journal article" date="2013" name="Nature">
        <title>Pan genome of the phytoplankton Emiliania underpins its global distribution.</title>
        <authorList>
            <person name="Read B.A."/>
            <person name="Kegel J."/>
            <person name="Klute M.J."/>
            <person name="Kuo A."/>
            <person name="Lefebvre S.C."/>
            <person name="Maumus F."/>
            <person name="Mayer C."/>
            <person name="Miller J."/>
            <person name="Monier A."/>
            <person name="Salamov A."/>
            <person name="Young J."/>
            <person name="Aguilar M."/>
            <person name="Claverie J.M."/>
            <person name="Frickenhaus S."/>
            <person name="Gonzalez K."/>
            <person name="Herman E.K."/>
            <person name="Lin Y.C."/>
            <person name="Napier J."/>
            <person name="Ogata H."/>
            <person name="Sarno A.F."/>
            <person name="Shmutz J."/>
            <person name="Schroeder D."/>
            <person name="de Vargas C."/>
            <person name="Verret F."/>
            <person name="von Dassow P."/>
            <person name="Valentin K."/>
            <person name="Van de Peer Y."/>
            <person name="Wheeler G."/>
            <person name="Dacks J.B."/>
            <person name="Delwiche C.F."/>
            <person name="Dyhrman S.T."/>
            <person name="Glockner G."/>
            <person name="John U."/>
            <person name="Richards T."/>
            <person name="Worden A.Z."/>
            <person name="Zhang X."/>
            <person name="Grigoriev I.V."/>
            <person name="Allen A.E."/>
            <person name="Bidle K."/>
            <person name="Borodovsky M."/>
            <person name="Bowler C."/>
            <person name="Brownlee C."/>
            <person name="Cock J.M."/>
            <person name="Elias M."/>
            <person name="Gladyshev V.N."/>
            <person name="Groth M."/>
            <person name="Guda C."/>
            <person name="Hadaegh A."/>
            <person name="Iglesias-Rodriguez M.D."/>
            <person name="Jenkins J."/>
            <person name="Jones B.M."/>
            <person name="Lawson T."/>
            <person name="Leese F."/>
            <person name="Lindquist E."/>
            <person name="Lobanov A."/>
            <person name="Lomsadze A."/>
            <person name="Malik S.B."/>
            <person name="Marsh M.E."/>
            <person name="Mackinder L."/>
            <person name="Mock T."/>
            <person name="Mueller-Roeber B."/>
            <person name="Pagarete A."/>
            <person name="Parker M."/>
            <person name="Probert I."/>
            <person name="Quesneville H."/>
            <person name="Raines C."/>
            <person name="Rensing S.A."/>
            <person name="Riano-Pachon D.M."/>
            <person name="Richier S."/>
            <person name="Rokitta S."/>
            <person name="Shiraiwa Y."/>
            <person name="Soanes D.M."/>
            <person name="van der Giezen M."/>
            <person name="Wahlund T.M."/>
            <person name="Williams B."/>
            <person name="Wilson W."/>
            <person name="Wolfe G."/>
            <person name="Wurch L.L."/>
        </authorList>
    </citation>
    <scope>NUCLEOTIDE SEQUENCE</scope>
</reference>
<feature type="region of interest" description="Disordered" evidence="3">
    <location>
        <begin position="304"/>
        <end position="326"/>
    </location>
</feature>
<accession>A0A0D3K7A8</accession>
<sequence length="1553" mass="158433">MLALVVLGAAAPGRGPVAGPTPGPRVVYGSDDRRDHYALNDNDAADVMAKSLLENAIMAHVIRSDLGSPDSDGVYRVLDDYPDFGRLGPARGMCDDQRFLRDPRLSYCSATWVGEDRVITAGHCVEDQFDCDNAAYVFKYYVTGYDKNGDPTFPEITTDDVYLCSSVTTDFADGGTDIALIKLDRAVVGGRTPPIYQKSQVPTTFGQKLLMIGFPDGLPAKVEDGGAVTDTGSSNGYEFFTASTDAFGGNSGSGVFDERGTMIGVLVRGVTDYVSDDERGCTVVNELPNSAGGEGITYVDRITQLQPSQPSPPPPPPSPPLPPLAPCSVSVDSGPCSLTKNGTHSCVTSPGFPNDYPNDKGCTITCLPAANTVEAFDVEEETSCQYDYLEVNGVKYCGTSGPPNGEPAGAVQWVSDFSVTAKGWKICWELENGSSPSAPPSSMPSPPPSASPMLPPPSASPAPPPPSASPSPPPPSASPPPPSASPSPPPSASPPPPSASPAPPPSSASPSPPPPSASPAALSIEFQVTVAGGSWQYEVSWSLTCSGALIGSGGAPYSGTLSAPPGECTLDMNDSYGDGWNGDQWEGAGYTFTLDSGSTGSATFTLAPSASPPPPPPLAPCSVSVDSGPCSLTKNGTHSCVTSPGFPGDYPNDKGCTITCLPPANTVEAFEVEDETSCQYDYLEVNGVKYCGTSGPPNGEPAGAVQWVSDFSICWELENGSSPSAPPSSMPSPPPSASPAPPPSASPSPPPPSAPPPPPSASPSPPPSASPPPPSASPAPPPPSASPSPPPPSASPAALSIEFQVTVAGGSYPSEVSWTLMCSGALIGSGGAPYSGTLSAPPGECTLDMNDSYGDGWNGDQWEGAGNTFTLDSGSSGSATFTLAPLPPPPPLPPPAPPAGSPRYVACGRTGRCDESDRWAAPSEKHEVRCCSDSRIDGWKKKAGCSVWSESDDDEMGGKCHHNKNFAQASTICEDAGARLCTRAELQGNCARGSGCGHDRDLIWSGTESEAAAPPPPPSASPSPPPSASLPPPSASPAPPPSSASPSPPPPSASPAALSIEFQVTVAGGSYPSEVSWTLMCSGALIGSGGAPYSGTLSAPPGECTLDMNDSYGDGWNGDQWEGAGNTFTLDSGSSGSATFTLAPLPPSSPQPPSQPPQPPLPGYCFATSAVASKAVVDVPKIVGGAPVNPARKYTWLVSLDGPGSFIGKHYCGGTLIAPDWVLTAAHCTQGTVGRVAVGMHVVADVNTDPCVSLHEVAEIFNHEDYGSPNSESNDVSLLKLATPVTGYAPIDLLDGPGMDTPFQEHLAMLTVAGWGTMSSGGVSSPEAMEVDVPVVQNEDCNVDYSGQIDDTMICAGDTVNGGEDACQGDSGGPLFGIDADGNYVLTGIVSWGIGCADADFPGVYARVSHASEWICARTDGVVCGEPDSLKSRNVKKAAKKTASPLVPPLVPPVSPPPAPHVSPSPPPPPPPPSPPPPLPPPSPPPSPPLTVLGPGDDDDDDKSTVLIAATAVGGLFGVALIAAVATRYCMTKKAASAEEPKKDTLPVDKSVA</sequence>
<dbReference type="GO" id="GO:0004252">
    <property type="term" value="F:serine-type endopeptidase activity"/>
    <property type="evidence" value="ECO:0007669"/>
    <property type="project" value="InterPro"/>
</dbReference>
<feature type="domain" description="Peptidase S1" evidence="6">
    <location>
        <begin position="1182"/>
        <end position="1420"/>
    </location>
</feature>
<dbReference type="Pfam" id="PF13365">
    <property type="entry name" value="Trypsin_2"/>
    <property type="match status" value="1"/>
</dbReference>
<dbReference type="PRINTS" id="PR00722">
    <property type="entry name" value="CHYMOTRYPSIN"/>
</dbReference>
<feature type="compositionally biased region" description="Pro residues" evidence="3">
    <location>
        <begin position="885"/>
        <end position="898"/>
    </location>
</feature>
<name>A0A0D3K7A8_EMIH1</name>
<dbReference type="RefSeq" id="XP_005784072.1">
    <property type="nucleotide sequence ID" value="XM_005784015.1"/>
</dbReference>
<feature type="region of interest" description="Disordered" evidence="3">
    <location>
        <begin position="1533"/>
        <end position="1553"/>
    </location>
</feature>
<feature type="compositionally biased region" description="Pro residues" evidence="3">
    <location>
        <begin position="437"/>
        <end position="517"/>
    </location>
</feature>
<dbReference type="Pfam" id="PF00431">
    <property type="entry name" value="CUB"/>
    <property type="match status" value="1"/>
</dbReference>
<keyword evidence="2" id="KW-0645">Protease</keyword>
<feature type="compositionally biased region" description="Pro residues" evidence="3">
    <location>
        <begin position="1446"/>
        <end position="1489"/>
    </location>
</feature>
<feature type="compositionally biased region" description="Pro residues" evidence="3">
    <location>
        <begin position="724"/>
        <end position="794"/>
    </location>
</feature>
<evidence type="ECO:0000259" key="5">
    <source>
        <dbReference type="PROSITE" id="PS01180"/>
    </source>
</evidence>
<dbReference type="Proteomes" id="UP000013827">
    <property type="component" value="Unassembled WGS sequence"/>
</dbReference>
<keyword evidence="4" id="KW-1133">Transmembrane helix</keyword>
<feature type="domain" description="CUB" evidence="5">
    <location>
        <begin position="630"/>
        <end position="685"/>
    </location>
</feature>
<evidence type="ECO:0000313" key="8">
    <source>
        <dbReference type="Proteomes" id="UP000013827"/>
    </source>
</evidence>
<dbReference type="CDD" id="cd00041">
    <property type="entry name" value="CUB"/>
    <property type="match status" value="2"/>
</dbReference>
<dbReference type="PaxDb" id="2903-EOD31643"/>
<feature type="compositionally biased region" description="Pro residues" evidence="3">
    <location>
        <begin position="1013"/>
        <end position="1053"/>
    </location>
</feature>
<dbReference type="eggNOG" id="KOG3627">
    <property type="taxonomic scope" value="Eukaryota"/>
</dbReference>
<dbReference type="InterPro" id="IPR043504">
    <property type="entry name" value="Peptidase_S1_PA_chymotrypsin"/>
</dbReference>
<dbReference type="PROSITE" id="PS01180">
    <property type="entry name" value="CUB"/>
    <property type="match status" value="2"/>
</dbReference>
<feature type="compositionally biased region" description="Pro residues" evidence="3">
    <location>
        <begin position="1144"/>
        <end position="1160"/>
    </location>
</feature>
<dbReference type="FunFam" id="2.40.10.10:FF:000002">
    <property type="entry name" value="Transmembrane protease serine"/>
    <property type="match status" value="1"/>
</dbReference>